<dbReference type="Proteomes" id="UP000607653">
    <property type="component" value="Unassembled WGS sequence"/>
</dbReference>
<protein>
    <submittedName>
        <fullName evidence="1">Uncharacterized protein</fullName>
    </submittedName>
</protein>
<sequence length="92" mass="10846">MKLSPNCILGFRRRNHRRRCNRVSDGKKQREKDQGFLRPLQLCFWIYQNHRATTATSNSGGDFFFRPPSLRLPSPPPLIAYQEFTEKPAQLR</sequence>
<reference evidence="1 2" key="1">
    <citation type="journal article" date="2020" name="Mol. Biol. Evol.">
        <title>Distinct Expression and Methylation Patterns for Genes with Different Fates following a Single Whole-Genome Duplication in Flowering Plants.</title>
        <authorList>
            <person name="Shi T."/>
            <person name="Rahmani R.S."/>
            <person name="Gugger P.F."/>
            <person name="Wang M."/>
            <person name="Li H."/>
            <person name="Zhang Y."/>
            <person name="Li Z."/>
            <person name="Wang Q."/>
            <person name="Van de Peer Y."/>
            <person name="Marchal K."/>
            <person name="Chen J."/>
        </authorList>
    </citation>
    <scope>NUCLEOTIDE SEQUENCE [LARGE SCALE GENOMIC DNA]</scope>
    <source>
        <tissue evidence="1">Leaf</tissue>
    </source>
</reference>
<gene>
    <name evidence="1" type="ORF">HUJ06_015835</name>
</gene>
<accession>A0A822Z8Y6</accession>
<keyword evidence="2" id="KW-1185">Reference proteome</keyword>
<name>A0A822Z8Y6_NELNU</name>
<dbReference type="EMBL" id="DUZY01000005">
    <property type="protein sequence ID" value="DAD41512.1"/>
    <property type="molecule type" value="Genomic_DNA"/>
</dbReference>
<dbReference type="AlphaFoldDB" id="A0A822Z8Y6"/>
<proteinExistence type="predicted"/>
<comment type="caution">
    <text evidence="1">The sequence shown here is derived from an EMBL/GenBank/DDBJ whole genome shotgun (WGS) entry which is preliminary data.</text>
</comment>
<evidence type="ECO:0000313" key="2">
    <source>
        <dbReference type="Proteomes" id="UP000607653"/>
    </source>
</evidence>
<evidence type="ECO:0000313" key="1">
    <source>
        <dbReference type="EMBL" id="DAD41512.1"/>
    </source>
</evidence>
<organism evidence="1 2">
    <name type="scientific">Nelumbo nucifera</name>
    <name type="common">Sacred lotus</name>
    <dbReference type="NCBI Taxonomy" id="4432"/>
    <lineage>
        <taxon>Eukaryota</taxon>
        <taxon>Viridiplantae</taxon>
        <taxon>Streptophyta</taxon>
        <taxon>Embryophyta</taxon>
        <taxon>Tracheophyta</taxon>
        <taxon>Spermatophyta</taxon>
        <taxon>Magnoliopsida</taxon>
        <taxon>Proteales</taxon>
        <taxon>Nelumbonaceae</taxon>
        <taxon>Nelumbo</taxon>
    </lineage>
</organism>